<dbReference type="GO" id="GO:0016881">
    <property type="term" value="F:acid-amino acid ligase activity"/>
    <property type="evidence" value="ECO:0007669"/>
    <property type="project" value="InterPro"/>
</dbReference>
<evidence type="ECO:0000256" key="5">
    <source>
        <dbReference type="ARBA" id="ARBA00022960"/>
    </source>
</evidence>
<evidence type="ECO:0000259" key="10">
    <source>
        <dbReference type="Pfam" id="PF02875"/>
    </source>
</evidence>
<dbReference type="GO" id="GO:0051301">
    <property type="term" value="P:cell division"/>
    <property type="evidence" value="ECO:0007669"/>
    <property type="project" value="UniProtKB-KW"/>
</dbReference>
<feature type="domain" description="Mur ligase N-terminal catalytic" evidence="9">
    <location>
        <begin position="4"/>
        <end position="92"/>
    </location>
</feature>
<evidence type="ECO:0008006" key="14">
    <source>
        <dbReference type="Google" id="ProtNLM"/>
    </source>
</evidence>
<evidence type="ECO:0000256" key="6">
    <source>
        <dbReference type="ARBA" id="ARBA00022984"/>
    </source>
</evidence>
<organism evidence="12 13">
    <name type="scientific">Candidatus Andersenbacteria bacterium RIFCSPHIGHO2_12_FULL_45_11b</name>
    <dbReference type="NCBI Taxonomy" id="1797282"/>
    <lineage>
        <taxon>Bacteria</taxon>
        <taxon>Candidatus Anderseniibacteriota</taxon>
    </lineage>
</organism>
<dbReference type="Pfam" id="PF02875">
    <property type="entry name" value="Mur_ligase_C"/>
    <property type="match status" value="1"/>
</dbReference>
<dbReference type="InterPro" id="IPR036565">
    <property type="entry name" value="Mur-like_cat_sf"/>
</dbReference>
<proteinExistence type="predicted"/>
<dbReference type="SUPFAM" id="SSF51984">
    <property type="entry name" value="MurCD N-terminal domain"/>
    <property type="match status" value="1"/>
</dbReference>
<protein>
    <recommendedName>
        <fullName evidence="14">UDP-N-acetylmuramate--L-alanine ligase</fullName>
    </recommendedName>
</protein>
<accession>A0A1G1X9B7</accession>
<evidence type="ECO:0000256" key="1">
    <source>
        <dbReference type="ARBA" id="ARBA00022598"/>
    </source>
</evidence>
<dbReference type="GO" id="GO:0005524">
    <property type="term" value="F:ATP binding"/>
    <property type="evidence" value="ECO:0007669"/>
    <property type="project" value="UniProtKB-KW"/>
</dbReference>
<dbReference type="GO" id="GO:0071555">
    <property type="term" value="P:cell wall organization"/>
    <property type="evidence" value="ECO:0007669"/>
    <property type="project" value="UniProtKB-KW"/>
</dbReference>
<keyword evidence="3" id="KW-0547">Nucleotide-binding</keyword>
<dbReference type="InterPro" id="IPR013221">
    <property type="entry name" value="Mur_ligase_cen"/>
</dbReference>
<evidence type="ECO:0000256" key="8">
    <source>
        <dbReference type="ARBA" id="ARBA00023316"/>
    </source>
</evidence>
<feature type="domain" description="Mur ligase C-terminal" evidence="10">
    <location>
        <begin position="272"/>
        <end position="379"/>
    </location>
</feature>
<dbReference type="InterPro" id="IPR050061">
    <property type="entry name" value="MurCDEF_pg_biosynth"/>
</dbReference>
<dbReference type="SUPFAM" id="SSF53623">
    <property type="entry name" value="MurD-like peptide ligases, catalytic domain"/>
    <property type="match status" value="1"/>
</dbReference>
<dbReference type="EMBL" id="MHHS01000032">
    <property type="protein sequence ID" value="OGY36599.1"/>
    <property type="molecule type" value="Genomic_DNA"/>
</dbReference>
<evidence type="ECO:0000259" key="11">
    <source>
        <dbReference type="Pfam" id="PF08245"/>
    </source>
</evidence>
<dbReference type="InterPro" id="IPR036615">
    <property type="entry name" value="Mur_ligase_C_dom_sf"/>
</dbReference>
<keyword evidence="8" id="KW-0961">Cell wall biogenesis/degradation</keyword>
<keyword evidence="1" id="KW-0436">Ligase</keyword>
<evidence type="ECO:0000256" key="4">
    <source>
        <dbReference type="ARBA" id="ARBA00022840"/>
    </source>
</evidence>
<evidence type="ECO:0000256" key="7">
    <source>
        <dbReference type="ARBA" id="ARBA00023306"/>
    </source>
</evidence>
<evidence type="ECO:0000259" key="9">
    <source>
        <dbReference type="Pfam" id="PF01225"/>
    </source>
</evidence>
<evidence type="ECO:0000313" key="12">
    <source>
        <dbReference type="EMBL" id="OGY36599.1"/>
    </source>
</evidence>
<keyword evidence="5" id="KW-0133">Cell shape</keyword>
<dbReference type="PANTHER" id="PTHR43445">
    <property type="entry name" value="UDP-N-ACETYLMURAMATE--L-ALANINE LIGASE-RELATED"/>
    <property type="match status" value="1"/>
</dbReference>
<evidence type="ECO:0000313" key="13">
    <source>
        <dbReference type="Proteomes" id="UP000177941"/>
    </source>
</evidence>
<dbReference type="InterPro" id="IPR004101">
    <property type="entry name" value="Mur_ligase_C"/>
</dbReference>
<evidence type="ECO:0000256" key="2">
    <source>
        <dbReference type="ARBA" id="ARBA00022618"/>
    </source>
</evidence>
<dbReference type="GO" id="GO:0008360">
    <property type="term" value="P:regulation of cell shape"/>
    <property type="evidence" value="ECO:0007669"/>
    <property type="project" value="UniProtKB-KW"/>
</dbReference>
<gene>
    <name evidence="12" type="ORF">A3E36_03345</name>
</gene>
<sequence>MQPILFIGIGGSGMRGLAYLLEQQGNCIIGYDDAPGLTRCTLAEATDAMHTAQYVVYTDAAPKDHVLRAAARAHKIPEYGYHEALGKFSQRYATLAVTGTHGKSSTTAFLAHILISAGLDPTVLLGASMPSLAGKHAQLGKGAYFIVEADEYRNHFYELHPSEIIITSIDYDHPDAFSSLQDVEKSYEHFMQQLQSKGAVFVPEIEYRAHQTIAWPESTHPIPADQAADVAVLIPGAHMRTNASLAVALAEKIGVPRAQAVSSLKTFPGLGRRFEYIGDIGNTVIRSDYGHHPAEIRATLQGAREFAPETRIIAIFEAHMPQRLHAFFDDFASALAQADEVIITKPFTPAGRDEQTLRDAYRLAEAISQQNTPAVCQFDDNELSGLLANKQPSIGILFSAGTLDERMRAIVKQS</sequence>
<keyword evidence="2" id="KW-0132">Cell division</keyword>
<name>A0A1G1X9B7_9BACT</name>
<dbReference type="Gene3D" id="3.90.190.20">
    <property type="entry name" value="Mur ligase, C-terminal domain"/>
    <property type="match status" value="1"/>
</dbReference>
<reference evidence="12 13" key="1">
    <citation type="journal article" date="2016" name="Nat. Commun.">
        <title>Thousands of microbial genomes shed light on interconnected biogeochemical processes in an aquifer system.</title>
        <authorList>
            <person name="Anantharaman K."/>
            <person name="Brown C.T."/>
            <person name="Hug L.A."/>
            <person name="Sharon I."/>
            <person name="Castelle C.J."/>
            <person name="Probst A.J."/>
            <person name="Thomas B.C."/>
            <person name="Singh A."/>
            <person name="Wilkins M.J."/>
            <person name="Karaoz U."/>
            <person name="Brodie E.L."/>
            <person name="Williams K.H."/>
            <person name="Hubbard S.S."/>
            <person name="Banfield J.F."/>
        </authorList>
    </citation>
    <scope>NUCLEOTIDE SEQUENCE [LARGE SCALE GENOMIC DNA]</scope>
</reference>
<keyword evidence="7" id="KW-0131">Cell cycle</keyword>
<dbReference type="AlphaFoldDB" id="A0A1G1X9B7"/>
<dbReference type="Gene3D" id="3.40.50.720">
    <property type="entry name" value="NAD(P)-binding Rossmann-like Domain"/>
    <property type="match status" value="1"/>
</dbReference>
<dbReference type="InterPro" id="IPR000713">
    <property type="entry name" value="Mur_ligase_N"/>
</dbReference>
<dbReference type="GO" id="GO:0009252">
    <property type="term" value="P:peptidoglycan biosynthetic process"/>
    <property type="evidence" value="ECO:0007669"/>
    <property type="project" value="UniProtKB-KW"/>
</dbReference>
<dbReference type="Pfam" id="PF01225">
    <property type="entry name" value="Mur_ligase"/>
    <property type="match status" value="1"/>
</dbReference>
<dbReference type="PANTHER" id="PTHR43445:SF3">
    <property type="entry name" value="UDP-N-ACETYLMURAMATE--L-ALANINE LIGASE"/>
    <property type="match status" value="1"/>
</dbReference>
<evidence type="ECO:0000256" key="3">
    <source>
        <dbReference type="ARBA" id="ARBA00022741"/>
    </source>
</evidence>
<dbReference type="Gene3D" id="3.40.1190.10">
    <property type="entry name" value="Mur-like, catalytic domain"/>
    <property type="match status" value="2"/>
</dbReference>
<dbReference type="Pfam" id="PF08245">
    <property type="entry name" value="Mur_ligase_M"/>
    <property type="match status" value="1"/>
</dbReference>
<dbReference type="SUPFAM" id="SSF53244">
    <property type="entry name" value="MurD-like peptide ligases, peptide-binding domain"/>
    <property type="match status" value="1"/>
</dbReference>
<keyword evidence="4" id="KW-0067">ATP-binding</keyword>
<comment type="caution">
    <text evidence="12">The sequence shown here is derived from an EMBL/GenBank/DDBJ whole genome shotgun (WGS) entry which is preliminary data.</text>
</comment>
<feature type="domain" description="Mur ligase central" evidence="11">
    <location>
        <begin position="97"/>
        <end position="204"/>
    </location>
</feature>
<dbReference type="Proteomes" id="UP000177941">
    <property type="component" value="Unassembled WGS sequence"/>
</dbReference>
<keyword evidence="6" id="KW-0573">Peptidoglycan synthesis</keyword>